<dbReference type="RefSeq" id="WP_011008570.1">
    <property type="nucleotide sequence ID" value="NZ_DAIOPL010000009.1"/>
</dbReference>
<proteinExistence type="predicted"/>
<dbReference type="OMA" id="GWVLIKN"/>
<evidence type="ECO:0000313" key="2">
    <source>
        <dbReference type="Proteomes" id="UP000651120"/>
    </source>
</evidence>
<dbReference type="GeneID" id="59369482"/>
<reference evidence="1" key="1">
    <citation type="journal article" date="2020" name="bioRxiv">
        <title>A rank-normalized archaeal taxonomy based on genome phylogeny resolves widespread incomplete and uneven classifications.</title>
        <authorList>
            <person name="Rinke C."/>
            <person name="Chuvochina M."/>
            <person name="Mussig A.J."/>
            <person name="Chaumeil P.-A."/>
            <person name="Waite D.W."/>
            <person name="Whitman W.B."/>
            <person name="Parks D.H."/>
            <person name="Hugenholtz P."/>
        </authorList>
    </citation>
    <scope>NUCLEOTIDE SEQUENCE</scope>
    <source>
        <strain evidence="1">UBA8839</strain>
    </source>
</reference>
<evidence type="ECO:0000313" key="1">
    <source>
        <dbReference type="EMBL" id="HII47134.1"/>
    </source>
</evidence>
<gene>
    <name evidence="1" type="ORF">HA333_06735</name>
</gene>
<comment type="caution">
    <text evidence="1">The sequence shown here is derived from an EMBL/GenBank/DDBJ whole genome shotgun (WGS) entry which is preliminary data.</text>
</comment>
<name>A0A832T3R8_9CREN</name>
<dbReference type="EMBL" id="DUJP01000027">
    <property type="protein sequence ID" value="HII47134.1"/>
    <property type="molecule type" value="Genomic_DNA"/>
</dbReference>
<dbReference type="OrthoDB" id="27292at2157"/>
<evidence type="ECO:0008006" key="3">
    <source>
        <dbReference type="Google" id="ProtNLM"/>
    </source>
</evidence>
<accession>A0A832T3R8</accession>
<organism evidence="1 2">
    <name type="scientific">Pyrobaculum aerophilum</name>
    <dbReference type="NCBI Taxonomy" id="13773"/>
    <lineage>
        <taxon>Archaea</taxon>
        <taxon>Thermoproteota</taxon>
        <taxon>Thermoprotei</taxon>
        <taxon>Thermoproteales</taxon>
        <taxon>Thermoproteaceae</taxon>
        <taxon>Pyrobaculum</taxon>
    </lineage>
</organism>
<sequence>MTVERELWKWLEVAKRSGRRGWVLIKEGKIVGVFEERKDAIMAAKEPGLYLLTFVE</sequence>
<protein>
    <recommendedName>
        <fullName evidence="3">DUF5678 domain-containing protein</fullName>
    </recommendedName>
</protein>
<dbReference type="Proteomes" id="UP000651120">
    <property type="component" value="Unassembled WGS sequence"/>
</dbReference>
<dbReference type="AlphaFoldDB" id="A0A832T3R8"/>